<dbReference type="SMART" id="SM00257">
    <property type="entry name" value="LysM"/>
    <property type="match status" value="2"/>
</dbReference>
<dbReference type="CDD" id="cd00118">
    <property type="entry name" value="LysM"/>
    <property type="match status" value="2"/>
</dbReference>
<keyword evidence="1" id="KW-0147">Chitin-binding</keyword>
<protein>
    <submittedName>
        <fullName evidence="6">Carbohydrate-binding module family 50 protein</fullName>
    </submittedName>
</protein>
<dbReference type="AlphaFoldDB" id="A0A6A6E5B1"/>
<dbReference type="OrthoDB" id="2281372at2759"/>
<sequence>MQLLALFPILISTLPLISARNIPRAPRDGFPQPYQANITPECTSFYKVQQGDNCYELVVNRFKNFTFDEFYAWNPDVATERLDCSNLLLNYWVCVGVNNKTTPPTTTSTPLPTATCTGTAVSTPTPTQPGMVQCCKKFYKVIENDTCVLVETKFKITDADFRKWNPSIDKDCFNLLKDHNVCVGM</sequence>
<evidence type="ECO:0000256" key="3">
    <source>
        <dbReference type="ARBA" id="ARBA00023026"/>
    </source>
</evidence>
<feature type="domain" description="LysM" evidence="5">
    <location>
        <begin position="137"/>
        <end position="183"/>
    </location>
</feature>
<keyword evidence="2 4" id="KW-0732">Signal</keyword>
<dbReference type="InterPro" id="IPR018392">
    <property type="entry name" value="LysM"/>
</dbReference>
<accession>A0A6A6E5B1</accession>
<evidence type="ECO:0000256" key="1">
    <source>
        <dbReference type="ARBA" id="ARBA00022669"/>
    </source>
</evidence>
<gene>
    <name evidence="6" type="ORF">K469DRAFT_631191</name>
</gene>
<dbReference type="InterPro" id="IPR036779">
    <property type="entry name" value="LysM_dom_sf"/>
</dbReference>
<evidence type="ECO:0000313" key="7">
    <source>
        <dbReference type="Proteomes" id="UP000800200"/>
    </source>
</evidence>
<dbReference type="PANTHER" id="PTHR34997:SF2">
    <property type="entry name" value="LYSM DOMAIN-CONTAINING PROTEIN-RELATED"/>
    <property type="match status" value="1"/>
</dbReference>
<evidence type="ECO:0000259" key="5">
    <source>
        <dbReference type="PROSITE" id="PS51782"/>
    </source>
</evidence>
<dbReference type="Gene3D" id="3.10.350.10">
    <property type="entry name" value="LysM domain"/>
    <property type="match status" value="2"/>
</dbReference>
<dbReference type="Pfam" id="PF01476">
    <property type="entry name" value="LysM"/>
    <property type="match status" value="1"/>
</dbReference>
<feature type="signal peptide" evidence="4">
    <location>
        <begin position="1"/>
        <end position="19"/>
    </location>
</feature>
<evidence type="ECO:0000256" key="4">
    <source>
        <dbReference type="SAM" id="SignalP"/>
    </source>
</evidence>
<evidence type="ECO:0000313" key="6">
    <source>
        <dbReference type="EMBL" id="KAF2186343.1"/>
    </source>
</evidence>
<name>A0A6A6E5B1_9PEZI</name>
<proteinExistence type="predicted"/>
<keyword evidence="7" id="KW-1185">Reference proteome</keyword>
<feature type="domain" description="LysM" evidence="5">
    <location>
        <begin position="44"/>
        <end position="95"/>
    </location>
</feature>
<evidence type="ECO:0000256" key="2">
    <source>
        <dbReference type="ARBA" id="ARBA00022729"/>
    </source>
</evidence>
<dbReference type="SUPFAM" id="SSF54106">
    <property type="entry name" value="LysM domain"/>
    <property type="match status" value="2"/>
</dbReference>
<organism evidence="6 7">
    <name type="scientific">Zopfia rhizophila CBS 207.26</name>
    <dbReference type="NCBI Taxonomy" id="1314779"/>
    <lineage>
        <taxon>Eukaryota</taxon>
        <taxon>Fungi</taxon>
        <taxon>Dikarya</taxon>
        <taxon>Ascomycota</taxon>
        <taxon>Pezizomycotina</taxon>
        <taxon>Dothideomycetes</taxon>
        <taxon>Dothideomycetes incertae sedis</taxon>
        <taxon>Zopfiaceae</taxon>
        <taxon>Zopfia</taxon>
    </lineage>
</organism>
<dbReference type="PROSITE" id="PS51782">
    <property type="entry name" value="LYSM"/>
    <property type="match status" value="2"/>
</dbReference>
<keyword evidence="3" id="KW-0843">Virulence</keyword>
<feature type="chain" id="PRO_5025507812" evidence="4">
    <location>
        <begin position="20"/>
        <end position="185"/>
    </location>
</feature>
<dbReference type="InterPro" id="IPR052210">
    <property type="entry name" value="LysM1-like"/>
</dbReference>
<reference evidence="6" key="1">
    <citation type="journal article" date="2020" name="Stud. Mycol.">
        <title>101 Dothideomycetes genomes: a test case for predicting lifestyles and emergence of pathogens.</title>
        <authorList>
            <person name="Haridas S."/>
            <person name="Albert R."/>
            <person name="Binder M."/>
            <person name="Bloem J."/>
            <person name="Labutti K."/>
            <person name="Salamov A."/>
            <person name="Andreopoulos B."/>
            <person name="Baker S."/>
            <person name="Barry K."/>
            <person name="Bills G."/>
            <person name="Bluhm B."/>
            <person name="Cannon C."/>
            <person name="Castanera R."/>
            <person name="Culley D."/>
            <person name="Daum C."/>
            <person name="Ezra D."/>
            <person name="Gonzalez J."/>
            <person name="Henrissat B."/>
            <person name="Kuo A."/>
            <person name="Liang C."/>
            <person name="Lipzen A."/>
            <person name="Lutzoni F."/>
            <person name="Magnuson J."/>
            <person name="Mondo S."/>
            <person name="Nolan M."/>
            <person name="Ohm R."/>
            <person name="Pangilinan J."/>
            <person name="Park H.-J."/>
            <person name="Ramirez L."/>
            <person name="Alfaro M."/>
            <person name="Sun H."/>
            <person name="Tritt A."/>
            <person name="Yoshinaga Y."/>
            <person name="Zwiers L.-H."/>
            <person name="Turgeon B."/>
            <person name="Goodwin S."/>
            <person name="Spatafora J."/>
            <person name="Crous P."/>
            <person name="Grigoriev I."/>
        </authorList>
    </citation>
    <scope>NUCLEOTIDE SEQUENCE</scope>
    <source>
        <strain evidence="6">CBS 207.26</strain>
    </source>
</reference>
<dbReference type="PANTHER" id="PTHR34997">
    <property type="entry name" value="AM15"/>
    <property type="match status" value="1"/>
</dbReference>
<dbReference type="GO" id="GO:0008061">
    <property type="term" value="F:chitin binding"/>
    <property type="evidence" value="ECO:0007669"/>
    <property type="project" value="UniProtKB-KW"/>
</dbReference>
<dbReference type="Proteomes" id="UP000800200">
    <property type="component" value="Unassembled WGS sequence"/>
</dbReference>
<dbReference type="EMBL" id="ML994630">
    <property type="protein sequence ID" value="KAF2186343.1"/>
    <property type="molecule type" value="Genomic_DNA"/>
</dbReference>